<dbReference type="KEGG" id="cmah:C1I91_27710"/>
<keyword evidence="7" id="KW-0520">NAD</keyword>
<keyword evidence="3" id="KW-0285">Flavoprotein</keyword>
<dbReference type="InterPro" id="IPR000415">
    <property type="entry name" value="Nitroreductase-like"/>
</dbReference>
<dbReference type="GO" id="GO:0046857">
    <property type="term" value="F:oxidoreductase activity, acting on other nitrogenous compounds as donors, with NAD or NADP as acceptor"/>
    <property type="evidence" value="ECO:0007669"/>
    <property type="project" value="TreeGrafter"/>
</dbReference>
<dbReference type="OrthoDB" id="9812105at2"/>
<evidence type="ECO:0000256" key="4">
    <source>
        <dbReference type="ARBA" id="ARBA00022643"/>
    </source>
</evidence>
<dbReference type="Proteomes" id="UP000286268">
    <property type="component" value="Chromosome"/>
</dbReference>
<dbReference type="Pfam" id="PF00881">
    <property type="entry name" value="Nitroreductase"/>
    <property type="match status" value="1"/>
</dbReference>
<dbReference type="SUPFAM" id="SSF55469">
    <property type="entry name" value="FMN-dependent nitroreductase-like"/>
    <property type="match status" value="1"/>
</dbReference>
<comment type="cofactor">
    <cofactor evidence="1">
        <name>FMN</name>
        <dbReference type="ChEBI" id="CHEBI:58210"/>
    </cofactor>
</comment>
<dbReference type="RefSeq" id="WP_128215817.1">
    <property type="nucleotide sequence ID" value="NZ_CP025746.1"/>
</dbReference>
<dbReference type="CDD" id="cd02149">
    <property type="entry name" value="NfsB-like"/>
    <property type="match status" value="1"/>
</dbReference>
<dbReference type="PANTHER" id="PTHR23026:SF125">
    <property type="entry name" value="OXYGEN-INSENSITIVE NAD(P)H NITROREDUCTASE"/>
    <property type="match status" value="1"/>
</dbReference>
<sequence length="221" mass="25745">MQELKQRILAAHNFRHACKEFDKDKKISKEDFDFILEVGRLSPSSLGFEPWKFVVVQDMSFREEIRKVSWGAQGQLPTASHFLLVLSRTEKDLRYDSEYIEDFMRAIQKLPSDVAEGKRSRYKDFQENDFKMLESSRALNDWASKQTYIAMANMMTAAAEIGIDSCPIEGFNKEKLEEVLNNKGVLEDGRFTISYMLAFGYRKVEPRAKTRQSMEQIVTWI</sequence>
<evidence type="ECO:0000313" key="10">
    <source>
        <dbReference type="Proteomes" id="UP000286268"/>
    </source>
</evidence>
<comment type="similarity">
    <text evidence="2">Belongs to the nitroreductase family.</text>
</comment>
<organism evidence="9 10">
    <name type="scientific">Clostridium manihotivorum</name>
    <dbReference type="NCBI Taxonomy" id="2320868"/>
    <lineage>
        <taxon>Bacteria</taxon>
        <taxon>Bacillati</taxon>
        <taxon>Bacillota</taxon>
        <taxon>Clostridia</taxon>
        <taxon>Eubacteriales</taxon>
        <taxon>Clostridiaceae</taxon>
        <taxon>Clostridium</taxon>
    </lineage>
</organism>
<evidence type="ECO:0000256" key="3">
    <source>
        <dbReference type="ARBA" id="ARBA00022630"/>
    </source>
</evidence>
<dbReference type="Gene3D" id="3.40.109.10">
    <property type="entry name" value="NADH Oxidase"/>
    <property type="match status" value="1"/>
</dbReference>
<dbReference type="InterPro" id="IPR029479">
    <property type="entry name" value="Nitroreductase"/>
</dbReference>
<feature type="domain" description="Nitroreductase" evidence="8">
    <location>
        <begin position="15"/>
        <end position="201"/>
    </location>
</feature>
<accession>A0A3R5QXQ5</accession>
<proteinExistence type="inferred from homology"/>
<protein>
    <submittedName>
        <fullName evidence="9">NAD(P)H-dependent oxidoreductase</fullName>
    </submittedName>
</protein>
<evidence type="ECO:0000256" key="2">
    <source>
        <dbReference type="ARBA" id="ARBA00007118"/>
    </source>
</evidence>
<reference evidence="9 10" key="1">
    <citation type="submission" date="2018-01" db="EMBL/GenBank/DDBJ databases">
        <title>Genome Sequencing and Assembly of Anaerobacter polyendosporus strain CT4.</title>
        <authorList>
            <person name="Tachaapaikoon C."/>
            <person name="Sutheeworapong S."/>
            <person name="Jenjaroenpun P."/>
            <person name="Wongsurawat T."/>
            <person name="Nookeaw I."/>
            <person name="Cheawchanlertfa P."/>
            <person name="Kosugi A."/>
            <person name="Cheevadhanarak S."/>
            <person name="Ratanakhanokchai K."/>
        </authorList>
    </citation>
    <scope>NUCLEOTIDE SEQUENCE [LARGE SCALE GENOMIC DNA]</scope>
    <source>
        <strain evidence="9 10">CT4</strain>
    </source>
</reference>
<dbReference type="GO" id="GO:0005829">
    <property type="term" value="C:cytosol"/>
    <property type="evidence" value="ECO:0007669"/>
    <property type="project" value="TreeGrafter"/>
</dbReference>
<dbReference type="AlphaFoldDB" id="A0A3R5QXQ5"/>
<keyword evidence="6" id="KW-0560">Oxidoreductase</keyword>
<evidence type="ECO:0000313" key="9">
    <source>
        <dbReference type="EMBL" id="QAA35124.1"/>
    </source>
</evidence>
<evidence type="ECO:0000256" key="6">
    <source>
        <dbReference type="ARBA" id="ARBA00023002"/>
    </source>
</evidence>
<dbReference type="InterPro" id="IPR050627">
    <property type="entry name" value="Nitroreductase/BluB"/>
</dbReference>
<name>A0A3R5QXQ5_9CLOT</name>
<dbReference type="GO" id="GO:0046256">
    <property type="term" value="P:2,4,6-trinitrotoluene catabolic process"/>
    <property type="evidence" value="ECO:0007669"/>
    <property type="project" value="TreeGrafter"/>
</dbReference>
<dbReference type="EMBL" id="CP025746">
    <property type="protein sequence ID" value="QAA35124.1"/>
    <property type="molecule type" value="Genomic_DNA"/>
</dbReference>
<keyword evidence="5" id="KW-0521">NADP</keyword>
<gene>
    <name evidence="9" type="ORF">C1I91_27710</name>
</gene>
<evidence type="ECO:0000256" key="7">
    <source>
        <dbReference type="ARBA" id="ARBA00023027"/>
    </source>
</evidence>
<evidence type="ECO:0000256" key="5">
    <source>
        <dbReference type="ARBA" id="ARBA00022857"/>
    </source>
</evidence>
<dbReference type="PANTHER" id="PTHR23026">
    <property type="entry name" value="NADPH NITROREDUCTASE"/>
    <property type="match status" value="1"/>
</dbReference>
<keyword evidence="4" id="KW-0288">FMN</keyword>
<dbReference type="InterPro" id="IPR033878">
    <property type="entry name" value="NfsB-like"/>
</dbReference>
<evidence type="ECO:0000256" key="1">
    <source>
        <dbReference type="ARBA" id="ARBA00001917"/>
    </source>
</evidence>
<keyword evidence="10" id="KW-1185">Reference proteome</keyword>
<evidence type="ECO:0000259" key="8">
    <source>
        <dbReference type="Pfam" id="PF00881"/>
    </source>
</evidence>